<organism evidence="1 2">
    <name type="scientific">Lojkania enalia</name>
    <dbReference type="NCBI Taxonomy" id="147567"/>
    <lineage>
        <taxon>Eukaryota</taxon>
        <taxon>Fungi</taxon>
        <taxon>Dikarya</taxon>
        <taxon>Ascomycota</taxon>
        <taxon>Pezizomycotina</taxon>
        <taxon>Dothideomycetes</taxon>
        <taxon>Pleosporomycetidae</taxon>
        <taxon>Pleosporales</taxon>
        <taxon>Pleosporales incertae sedis</taxon>
        <taxon>Lojkania</taxon>
    </lineage>
</organism>
<dbReference type="InterPro" id="IPR009959">
    <property type="entry name" value="Cyclase_SnoaL-like"/>
</dbReference>
<keyword evidence="2" id="KW-1185">Reference proteome</keyword>
<evidence type="ECO:0000313" key="2">
    <source>
        <dbReference type="Proteomes" id="UP000800093"/>
    </source>
</evidence>
<gene>
    <name evidence="1" type="ORF">CC78DRAFT_487368</name>
</gene>
<reference evidence="2" key="1">
    <citation type="journal article" date="2020" name="Stud. Mycol.">
        <title>101 Dothideomycetes genomes: A test case for predicting lifestyles and emergence of pathogens.</title>
        <authorList>
            <person name="Haridas S."/>
            <person name="Albert R."/>
            <person name="Binder M."/>
            <person name="Bloem J."/>
            <person name="LaButti K."/>
            <person name="Salamov A."/>
            <person name="Andreopoulos B."/>
            <person name="Baker S."/>
            <person name="Barry K."/>
            <person name="Bills G."/>
            <person name="Bluhm B."/>
            <person name="Cannon C."/>
            <person name="Castanera R."/>
            <person name="Culley D."/>
            <person name="Daum C."/>
            <person name="Ezra D."/>
            <person name="Gonzalez J."/>
            <person name="Henrissat B."/>
            <person name="Kuo A."/>
            <person name="Liang C."/>
            <person name="Lipzen A."/>
            <person name="Lutzoni F."/>
            <person name="Magnuson J."/>
            <person name="Mondo S."/>
            <person name="Nolan M."/>
            <person name="Ohm R."/>
            <person name="Pangilinan J."/>
            <person name="Park H.-J."/>
            <person name="Ramirez L."/>
            <person name="Alfaro M."/>
            <person name="Sun H."/>
            <person name="Tritt A."/>
            <person name="Yoshinaga Y."/>
            <person name="Zwiers L.-H."/>
            <person name="Turgeon B."/>
            <person name="Goodwin S."/>
            <person name="Spatafora J."/>
            <person name="Crous P."/>
            <person name="Grigoriev I."/>
        </authorList>
    </citation>
    <scope>NUCLEOTIDE SEQUENCE [LARGE SCALE GENOMIC DNA]</scope>
    <source>
        <strain evidence="2">CBS 304.66</strain>
    </source>
</reference>
<dbReference type="PANTHER" id="PTHR38436:SF3">
    <property type="entry name" value="CARBOXYMETHYLENEBUTENOLIDASE-RELATED"/>
    <property type="match status" value="1"/>
</dbReference>
<accession>A0A9P4N9H1</accession>
<comment type="caution">
    <text evidence="1">The sequence shown here is derived from an EMBL/GenBank/DDBJ whole genome shotgun (WGS) entry which is preliminary data.</text>
</comment>
<dbReference type="PANTHER" id="PTHR38436">
    <property type="entry name" value="POLYKETIDE CYCLASE SNOAL-LIKE DOMAIN"/>
    <property type="match status" value="1"/>
</dbReference>
<dbReference type="EMBL" id="ML986583">
    <property type="protein sequence ID" value="KAF2269084.1"/>
    <property type="molecule type" value="Genomic_DNA"/>
</dbReference>
<proteinExistence type="predicted"/>
<protein>
    <recommendedName>
        <fullName evidence="3">Dienelactone hydrolase</fullName>
    </recommendedName>
</protein>
<sequence>MSLPPASQTTGFLSFNSRPPTICLTAPTPHPPEALLASWKAEGFNVNYMPYSPLEHDTYIKALKNLHNNLALGEQYAIICYGEAASVVLRTATKPMAHCCAIAAFYPTVLPSPKHKYPSLLRVVVHVAGNQVSPPPEECEWKCYRYETCDMGFADPTGEEYMNVEANLAWSRTLSVVRKGFKMDVDLEPLVSEAWKGKYEIDDPEHGALKTMQMFSQASPHVTILPTLEGGIGRRHLQEFYTEFFIPSLVEDFDMRLVSRTVGVDRVVDEMVVSFTHTDEVDWILPGVPPTDRYVEIPMVSIVGVRGGKLVSEHMYWDQASVLVQVGLLDPKAVPRNLKNHGLKRLPVSGVEAAKQLVEPNQERYNKLLKEHGLMDVLNGVNGVNGS</sequence>
<evidence type="ECO:0008006" key="3">
    <source>
        <dbReference type="Google" id="ProtNLM"/>
    </source>
</evidence>
<dbReference type="SUPFAM" id="SSF54427">
    <property type="entry name" value="NTF2-like"/>
    <property type="match status" value="1"/>
</dbReference>
<name>A0A9P4N9H1_9PLEO</name>
<dbReference type="InterPro" id="IPR032710">
    <property type="entry name" value="NTF2-like_dom_sf"/>
</dbReference>
<dbReference type="OrthoDB" id="5440at2759"/>
<dbReference type="AlphaFoldDB" id="A0A9P4N9H1"/>
<dbReference type="GO" id="GO:0030638">
    <property type="term" value="P:polyketide metabolic process"/>
    <property type="evidence" value="ECO:0007669"/>
    <property type="project" value="InterPro"/>
</dbReference>
<dbReference type="Gene3D" id="3.10.450.50">
    <property type="match status" value="1"/>
</dbReference>
<dbReference type="Proteomes" id="UP000800093">
    <property type="component" value="Unassembled WGS sequence"/>
</dbReference>
<evidence type="ECO:0000313" key="1">
    <source>
        <dbReference type="EMBL" id="KAF2269084.1"/>
    </source>
</evidence>